<dbReference type="PANTHER" id="PTHR31286:SF173">
    <property type="entry name" value="DUF4283 DOMAIN-CONTAINING PROTEIN"/>
    <property type="match status" value="1"/>
</dbReference>
<dbReference type="InterPro" id="IPR040256">
    <property type="entry name" value="At4g02000-like"/>
</dbReference>
<dbReference type="Proteomes" id="UP001358586">
    <property type="component" value="Chromosome 13"/>
</dbReference>
<proteinExistence type="predicted"/>
<evidence type="ECO:0000256" key="1">
    <source>
        <dbReference type="SAM" id="MobiDB-lite"/>
    </source>
</evidence>
<evidence type="ECO:0000313" key="3">
    <source>
        <dbReference type="Proteomes" id="UP001358586"/>
    </source>
</evidence>
<accession>A0ABR0MFB2</accession>
<reference evidence="2 3" key="1">
    <citation type="submission" date="2023-03" db="EMBL/GenBank/DDBJ databases">
        <title>WGS of Gossypium arboreum.</title>
        <authorList>
            <person name="Yu D."/>
        </authorList>
    </citation>
    <scope>NUCLEOTIDE SEQUENCE [LARGE SCALE GENOMIC DNA]</scope>
    <source>
        <tissue evidence="2">Leaf</tissue>
    </source>
</reference>
<evidence type="ECO:0000313" key="2">
    <source>
        <dbReference type="EMBL" id="KAK5771957.1"/>
    </source>
</evidence>
<dbReference type="PANTHER" id="PTHR31286">
    <property type="entry name" value="GLYCINE-RICH CELL WALL STRUCTURAL PROTEIN 1.8-LIKE"/>
    <property type="match status" value="1"/>
</dbReference>
<gene>
    <name evidence="2" type="ORF">PVK06_048213</name>
</gene>
<feature type="region of interest" description="Disordered" evidence="1">
    <location>
        <begin position="75"/>
        <end position="100"/>
    </location>
</feature>
<protein>
    <submittedName>
        <fullName evidence="2">Uncharacterized protein</fullName>
    </submittedName>
</protein>
<keyword evidence="3" id="KW-1185">Reference proteome</keyword>
<organism evidence="2 3">
    <name type="scientific">Gossypium arboreum</name>
    <name type="common">Tree cotton</name>
    <name type="synonym">Gossypium nanking</name>
    <dbReference type="NCBI Taxonomy" id="29729"/>
    <lineage>
        <taxon>Eukaryota</taxon>
        <taxon>Viridiplantae</taxon>
        <taxon>Streptophyta</taxon>
        <taxon>Embryophyta</taxon>
        <taxon>Tracheophyta</taxon>
        <taxon>Spermatophyta</taxon>
        <taxon>Magnoliopsida</taxon>
        <taxon>eudicotyledons</taxon>
        <taxon>Gunneridae</taxon>
        <taxon>Pentapetalae</taxon>
        <taxon>rosids</taxon>
        <taxon>malvids</taxon>
        <taxon>Malvales</taxon>
        <taxon>Malvaceae</taxon>
        <taxon>Malvoideae</taxon>
        <taxon>Gossypium</taxon>
    </lineage>
</organism>
<sequence length="100" mass="11066">MIGKVSKLDLNTYSTARGRYTRMAVFINLERALISKILINGNPQRIEYENLPMVCFNCGYYSHTKETCLSVTQISGETEKGESSGHVSTNTAAAEEEVNA</sequence>
<name>A0ABR0MFB2_GOSAR</name>
<dbReference type="EMBL" id="JARKNE010000013">
    <property type="protein sequence ID" value="KAK5771957.1"/>
    <property type="molecule type" value="Genomic_DNA"/>
</dbReference>
<comment type="caution">
    <text evidence="2">The sequence shown here is derived from an EMBL/GenBank/DDBJ whole genome shotgun (WGS) entry which is preliminary data.</text>
</comment>